<gene>
    <name evidence="1" type="ORF">ANN_19679</name>
</gene>
<dbReference type="EMBL" id="JAJSOF020000031">
    <property type="protein sequence ID" value="KAJ4431084.1"/>
    <property type="molecule type" value="Genomic_DNA"/>
</dbReference>
<dbReference type="Proteomes" id="UP001148838">
    <property type="component" value="Unassembled WGS sequence"/>
</dbReference>
<name>A0ABQ8SAJ3_PERAM</name>
<evidence type="ECO:0000313" key="2">
    <source>
        <dbReference type="Proteomes" id="UP001148838"/>
    </source>
</evidence>
<dbReference type="PANTHER" id="PTHR47326:SF1">
    <property type="entry name" value="HTH PSQ-TYPE DOMAIN-CONTAINING PROTEIN"/>
    <property type="match status" value="1"/>
</dbReference>
<proteinExistence type="predicted"/>
<sequence length="161" mass="18828">MDLREVGYDDRDWINLAQDRNRWRAYWMGRYEGNGAMMCSGNLVPLTMLTMSRVLQNPDIVLVHYLNVPYPDDNKLAVITPSLALWGDKKEWTKEELVSQLKPMYFLINILPALLENVPCQQRLKMWFAHDGAPAHFLRNVREHLTLTFQDRWIGRGSPTP</sequence>
<comment type="caution">
    <text evidence="1">The sequence shown here is derived from an EMBL/GenBank/DDBJ whole genome shotgun (WGS) entry which is preliminary data.</text>
</comment>
<keyword evidence="2" id="KW-1185">Reference proteome</keyword>
<reference evidence="1 2" key="1">
    <citation type="journal article" date="2022" name="Allergy">
        <title>Genome assembly and annotation of Periplaneta americana reveal a comprehensive cockroach allergen profile.</title>
        <authorList>
            <person name="Wang L."/>
            <person name="Xiong Q."/>
            <person name="Saelim N."/>
            <person name="Wang L."/>
            <person name="Nong W."/>
            <person name="Wan A.T."/>
            <person name="Shi M."/>
            <person name="Liu X."/>
            <person name="Cao Q."/>
            <person name="Hui J.H.L."/>
            <person name="Sookrung N."/>
            <person name="Leung T.F."/>
            <person name="Tungtrongchitr A."/>
            <person name="Tsui S.K.W."/>
        </authorList>
    </citation>
    <scope>NUCLEOTIDE SEQUENCE [LARGE SCALE GENOMIC DNA]</scope>
    <source>
        <strain evidence="1">PWHHKU_190912</strain>
    </source>
</reference>
<evidence type="ECO:0000313" key="1">
    <source>
        <dbReference type="EMBL" id="KAJ4431084.1"/>
    </source>
</evidence>
<dbReference type="PANTHER" id="PTHR47326">
    <property type="entry name" value="TRANSPOSABLE ELEMENT TC3 TRANSPOSASE-LIKE PROTEIN"/>
    <property type="match status" value="1"/>
</dbReference>
<protein>
    <submittedName>
        <fullName evidence="1">Uncharacterized protein</fullName>
    </submittedName>
</protein>
<organism evidence="1 2">
    <name type="scientific">Periplaneta americana</name>
    <name type="common">American cockroach</name>
    <name type="synonym">Blatta americana</name>
    <dbReference type="NCBI Taxonomy" id="6978"/>
    <lineage>
        <taxon>Eukaryota</taxon>
        <taxon>Metazoa</taxon>
        <taxon>Ecdysozoa</taxon>
        <taxon>Arthropoda</taxon>
        <taxon>Hexapoda</taxon>
        <taxon>Insecta</taxon>
        <taxon>Pterygota</taxon>
        <taxon>Neoptera</taxon>
        <taxon>Polyneoptera</taxon>
        <taxon>Dictyoptera</taxon>
        <taxon>Blattodea</taxon>
        <taxon>Blattoidea</taxon>
        <taxon>Blattidae</taxon>
        <taxon>Blattinae</taxon>
        <taxon>Periplaneta</taxon>
    </lineage>
</organism>
<accession>A0ABQ8SAJ3</accession>